<reference evidence="5" key="1">
    <citation type="journal article" date="2019" name="Int. J. Syst. Evol. Microbiol.">
        <title>The Global Catalogue of Microorganisms (GCM) 10K type strain sequencing project: providing services to taxonomists for standard genome sequencing and annotation.</title>
        <authorList>
            <consortium name="The Broad Institute Genomics Platform"/>
            <consortium name="The Broad Institute Genome Sequencing Center for Infectious Disease"/>
            <person name="Wu L."/>
            <person name="Ma J."/>
        </authorList>
    </citation>
    <scope>NUCLEOTIDE SEQUENCE [LARGE SCALE GENOMIC DNA]</scope>
    <source>
        <strain evidence="5">JCM 14309</strain>
    </source>
</reference>
<feature type="domain" description="Rad50/SbcC-type AAA" evidence="3">
    <location>
        <begin position="40"/>
        <end position="75"/>
    </location>
</feature>
<feature type="region of interest" description="Disordered" evidence="1">
    <location>
        <begin position="1"/>
        <end position="20"/>
    </location>
</feature>
<evidence type="ECO:0000313" key="4">
    <source>
        <dbReference type="EMBL" id="GAA3069177.1"/>
    </source>
</evidence>
<dbReference type="Proteomes" id="UP001500236">
    <property type="component" value="Unassembled WGS sequence"/>
</dbReference>
<protein>
    <submittedName>
        <fullName evidence="4">AAA family ATPase</fullName>
    </submittedName>
</protein>
<dbReference type="Pfam" id="PF13476">
    <property type="entry name" value="AAA_23"/>
    <property type="match status" value="1"/>
</dbReference>
<dbReference type="PANTHER" id="PTHR43581">
    <property type="entry name" value="ATP/GTP PHOSPHATASE"/>
    <property type="match status" value="1"/>
</dbReference>
<dbReference type="CDD" id="cd00267">
    <property type="entry name" value="ABC_ATPase"/>
    <property type="match status" value="1"/>
</dbReference>
<dbReference type="PANTHER" id="PTHR43581:SF2">
    <property type="entry name" value="EXCINUCLEASE ATPASE SUBUNIT"/>
    <property type="match status" value="1"/>
</dbReference>
<dbReference type="InterPro" id="IPR051396">
    <property type="entry name" value="Bact_Antivir_Def_Nuclease"/>
</dbReference>
<proteinExistence type="predicted"/>
<feature type="domain" description="ATPase AAA-type core" evidence="2">
    <location>
        <begin position="209"/>
        <end position="318"/>
    </location>
</feature>
<sequence>MGRAGLEHAGRLARQGSHHSHRFFPHTYTRAMATHPIAQLTASRFGPFDDVNIDLSRNLNVVVGDNAAGKSQLLKLLYSGTKVLHDADQLTKRDLNTEIAAKLDGVFRPTQLGRLTRRARGRTRAEVGIKYQGISNPLVFSFASTAKREVATETYPAKDLPDSPVFLPTHELLSLGSSFLALYDSRETNFEETWRDTVQLLQIPALRGPRGKDANTLVKPFSALLQGGTVFEEGGRFFLRQPGIGNLEATLLAEGHRKLAMIVRLISSGVLLNGGYLFWDEPEANLNPASQKAVAHALIHLAKSGSQIFVATHSMFILRELQMSSSDENFSTRYIGLTRDQSGDDASSADVQVSTANDLDDLDFIAALEAEAEQSLRYLSR</sequence>
<evidence type="ECO:0000256" key="1">
    <source>
        <dbReference type="SAM" id="MobiDB-lite"/>
    </source>
</evidence>
<accession>A0ABP6LZU2</accession>
<dbReference type="Pfam" id="PF13304">
    <property type="entry name" value="AAA_21"/>
    <property type="match status" value="1"/>
</dbReference>
<evidence type="ECO:0000259" key="3">
    <source>
        <dbReference type="Pfam" id="PF13476"/>
    </source>
</evidence>
<dbReference type="InterPro" id="IPR003959">
    <property type="entry name" value="ATPase_AAA_core"/>
</dbReference>
<evidence type="ECO:0000313" key="5">
    <source>
        <dbReference type="Proteomes" id="UP001500236"/>
    </source>
</evidence>
<dbReference type="InterPro" id="IPR027417">
    <property type="entry name" value="P-loop_NTPase"/>
</dbReference>
<dbReference type="SUPFAM" id="SSF52540">
    <property type="entry name" value="P-loop containing nucleoside triphosphate hydrolases"/>
    <property type="match status" value="1"/>
</dbReference>
<name>A0ABP6LZU2_9MICC</name>
<gene>
    <name evidence="4" type="ORF">GCM10010529_22090</name>
</gene>
<dbReference type="InterPro" id="IPR038729">
    <property type="entry name" value="Rad50/SbcC_AAA"/>
</dbReference>
<keyword evidence="5" id="KW-1185">Reference proteome</keyword>
<comment type="caution">
    <text evidence="4">The sequence shown here is derived from an EMBL/GenBank/DDBJ whole genome shotgun (WGS) entry which is preliminary data.</text>
</comment>
<dbReference type="EMBL" id="BAAAVT010000014">
    <property type="protein sequence ID" value="GAA3069177.1"/>
    <property type="molecule type" value="Genomic_DNA"/>
</dbReference>
<dbReference type="Gene3D" id="3.40.50.300">
    <property type="entry name" value="P-loop containing nucleotide triphosphate hydrolases"/>
    <property type="match status" value="2"/>
</dbReference>
<feature type="compositionally biased region" description="Basic and acidic residues" evidence="1">
    <location>
        <begin position="1"/>
        <end position="10"/>
    </location>
</feature>
<evidence type="ECO:0000259" key="2">
    <source>
        <dbReference type="Pfam" id="PF13304"/>
    </source>
</evidence>
<organism evidence="4 5">
    <name type="scientific">Nesterenkonia aethiopica</name>
    <dbReference type="NCBI Taxonomy" id="269144"/>
    <lineage>
        <taxon>Bacteria</taxon>
        <taxon>Bacillati</taxon>
        <taxon>Actinomycetota</taxon>
        <taxon>Actinomycetes</taxon>
        <taxon>Micrococcales</taxon>
        <taxon>Micrococcaceae</taxon>
        <taxon>Nesterenkonia</taxon>
    </lineage>
</organism>